<evidence type="ECO:0000313" key="1">
    <source>
        <dbReference type="EMBL" id="MFC6764663.1"/>
    </source>
</evidence>
<dbReference type="Proteomes" id="UP001596383">
    <property type="component" value="Unassembled WGS sequence"/>
</dbReference>
<dbReference type="AlphaFoldDB" id="A0ABD5SHY4"/>
<evidence type="ECO:0000313" key="2">
    <source>
        <dbReference type="Proteomes" id="UP001596383"/>
    </source>
</evidence>
<evidence type="ECO:0008006" key="3">
    <source>
        <dbReference type="Google" id="ProtNLM"/>
    </source>
</evidence>
<proteinExistence type="predicted"/>
<dbReference type="SUPFAM" id="SSF46689">
    <property type="entry name" value="Homeodomain-like"/>
    <property type="match status" value="1"/>
</dbReference>
<keyword evidence="2" id="KW-1185">Reference proteome</keyword>
<dbReference type="InterPro" id="IPR009057">
    <property type="entry name" value="Homeodomain-like_sf"/>
</dbReference>
<organism evidence="1 2">
    <name type="scientific">Natrinema soli</name>
    <dbReference type="NCBI Taxonomy" id="1930624"/>
    <lineage>
        <taxon>Archaea</taxon>
        <taxon>Methanobacteriati</taxon>
        <taxon>Methanobacteriota</taxon>
        <taxon>Stenosarchaea group</taxon>
        <taxon>Halobacteria</taxon>
        <taxon>Halobacteriales</taxon>
        <taxon>Natrialbaceae</taxon>
        <taxon>Natrinema</taxon>
    </lineage>
</organism>
<protein>
    <recommendedName>
        <fullName evidence="3">Transposase</fullName>
    </recommendedName>
</protein>
<comment type="caution">
    <text evidence="1">The sequence shown here is derived from an EMBL/GenBank/DDBJ whole genome shotgun (WGS) entry which is preliminary data.</text>
</comment>
<gene>
    <name evidence="1" type="ORF">ACFQE6_06335</name>
</gene>
<reference evidence="1 2" key="1">
    <citation type="journal article" date="2019" name="Int. J. Syst. Evol. Microbiol.">
        <title>The Global Catalogue of Microorganisms (GCM) 10K type strain sequencing project: providing services to taxonomists for standard genome sequencing and annotation.</title>
        <authorList>
            <consortium name="The Broad Institute Genomics Platform"/>
            <consortium name="The Broad Institute Genome Sequencing Center for Infectious Disease"/>
            <person name="Wu L."/>
            <person name="Ma J."/>
        </authorList>
    </citation>
    <scope>NUCLEOTIDE SEQUENCE [LARGE SCALE GENOMIC DNA]</scope>
    <source>
        <strain evidence="1 2">LMG 29247</strain>
    </source>
</reference>
<dbReference type="EMBL" id="JBHSWV010000095">
    <property type="protein sequence ID" value="MFC6764663.1"/>
    <property type="molecule type" value="Genomic_DNA"/>
</dbReference>
<sequence length="163" mass="19239">MQLDQDDVDRVCHLVVDHELDTQYVAERFEISRRRVQQLAKEYRDTGELPTLQTPGRKPYAEYPANLVDRILELYARHEQGAEAIAHVLRSRDGLTIDNNRVHAILQEYEHVTENPNKQGRKRPWVRWEREYSLVTVHMDWFENSRKQWCLAVEDDASPKSSG</sequence>
<accession>A0ABD5SHY4</accession>
<dbReference type="RefSeq" id="WP_273737723.1">
    <property type="nucleotide sequence ID" value="NZ_JAQIVI010000095.1"/>
</dbReference>
<name>A0ABD5SHY4_9EURY</name>